<comment type="similarity">
    <text evidence="2">Belongs to the EFG1 family.</text>
</comment>
<organism evidence="9 10">
    <name type="scientific">Lunasporangiospora selenospora</name>
    <dbReference type="NCBI Taxonomy" id="979761"/>
    <lineage>
        <taxon>Eukaryota</taxon>
        <taxon>Fungi</taxon>
        <taxon>Fungi incertae sedis</taxon>
        <taxon>Mucoromycota</taxon>
        <taxon>Mortierellomycotina</taxon>
        <taxon>Mortierellomycetes</taxon>
        <taxon>Mortierellales</taxon>
        <taxon>Mortierellaceae</taxon>
        <taxon>Lunasporangiospora</taxon>
    </lineage>
</organism>
<dbReference type="Pfam" id="PF10153">
    <property type="entry name" value="Efg1"/>
    <property type="match status" value="1"/>
</dbReference>
<feature type="region of interest" description="Disordered" evidence="8">
    <location>
        <begin position="1"/>
        <end position="29"/>
    </location>
</feature>
<evidence type="ECO:0000256" key="1">
    <source>
        <dbReference type="ARBA" id="ARBA00004604"/>
    </source>
</evidence>
<keyword evidence="10" id="KW-1185">Reference proteome</keyword>
<evidence type="ECO:0000313" key="10">
    <source>
        <dbReference type="Proteomes" id="UP000780801"/>
    </source>
</evidence>
<accession>A0A9P6FYT0</accession>
<evidence type="ECO:0000256" key="4">
    <source>
        <dbReference type="ARBA" id="ARBA00019827"/>
    </source>
</evidence>
<reference evidence="9" key="1">
    <citation type="journal article" date="2020" name="Fungal Divers.">
        <title>Resolving the Mortierellaceae phylogeny through synthesis of multi-gene phylogenetics and phylogenomics.</title>
        <authorList>
            <person name="Vandepol N."/>
            <person name="Liber J."/>
            <person name="Desiro A."/>
            <person name="Na H."/>
            <person name="Kennedy M."/>
            <person name="Barry K."/>
            <person name="Grigoriev I.V."/>
            <person name="Miller A.N."/>
            <person name="O'Donnell K."/>
            <person name="Stajich J.E."/>
            <person name="Bonito G."/>
        </authorList>
    </citation>
    <scope>NUCLEOTIDE SEQUENCE</scope>
    <source>
        <strain evidence="9">KOD1015</strain>
    </source>
</reference>
<keyword evidence="6" id="KW-0175">Coiled coil</keyword>
<sequence length="257" mass="28864">MEQKDEATSKKAFVRKVAPSKAPRRLLKRKIRDMERLVKNKDSLKDLPEQVVQDTNEKIADLKRQLQAIGEPSPKVSAAAFPSSSTGDKSGSKKSKSVKFTELRRAGRKISNYKRLHPNTEQSEDETKTLADLELDLLYIKHFPKEEEYISIYPDSPHTDEEQIRTQAEIRKGIHKRRLNGEFPRPQKAEGGDTKAGSTNAAVSAAKGEPVSNWSEDEDGEGGEERASSESDNEKSSEDDEAVSSVKDKRSKRLRTK</sequence>
<keyword evidence="7" id="KW-0539">Nucleus</keyword>
<protein>
    <recommendedName>
        <fullName evidence="3">rRNA-processing protein EFG1</fullName>
    </recommendedName>
    <alternativeName>
        <fullName evidence="4">rRNA-processing protein efg1</fullName>
    </alternativeName>
</protein>
<dbReference type="OrthoDB" id="47732at2759"/>
<evidence type="ECO:0000256" key="5">
    <source>
        <dbReference type="ARBA" id="ARBA00022552"/>
    </source>
</evidence>
<feature type="region of interest" description="Disordered" evidence="8">
    <location>
        <begin position="109"/>
        <end position="128"/>
    </location>
</feature>
<evidence type="ECO:0000256" key="2">
    <source>
        <dbReference type="ARBA" id="ARBA00006916"/>
    </source>
</evidence>
<feature type="region of interest" description="Disordered" evidence="8">
    <location>
        <begin position="149"/>
        <end position="257"/>
    </location>
</feature>
<evidence type="ECO:0000313" key="9">
    <source>
        <dbReference type="EMBL" id="KAF9583937.1"/>
    </source>
</evidence>
<evidence type="ECO:0000256" key="6">
    <source>
        <dbReference type="ARBA" id="ARBA00023054"/>
    </source>
</evidence>
<dbReference type="InterPro" id="IPR050786">
    <property type="entry name" value="EFG1_rRNA-proc"/>
</dbReference>
<feature type="compositionally biased region" description="Basic and acidic residues" evidence="8">
    <location>
        <begin position="223"/>
        <end position="236"/>
    </location>
</feature>
<dbReference type="InterPro" id="IPR019310">
    <property type="entry name" value="Efg1"/>
</dbReference>
<evidence type="ECO:0000256" key="7">
    <source>
        <dbReference type="ARBA" id="ARBA00023242"/>
    </source>
</evidence>
<feature type="compositionally biased region" description="Basic and acidic residues" evidence="8">
    <location>
        <begin position="157"/>
        <end position="172"/>
    </location>
</feature>
<dbReference type="GO" id="GO:0005730">
    <property type="term" value="C:nucleolus"/>
    <property type="evidence" value="ECO:0007669"/>
    <property type="project" value="UniProtKB-SubCell"/>
</dbReference>
<dbReference type="GO" id="GO:0000462">
    <property type="term" value="P:maturation of SSU-rRNA from tricistronic rRNA transcript (SSU-rRNA, 5.8S rRNA, LSU-rRNA)"/>
    <property type="evidence" value="ECO:0007669"/>
    <property type="project" value="TreeGrafter"/>
</dbReference>
<dbReference type="EMBL" id="JAABOA010000545">
    <property type="protein sequence ID" value="KAF9583937.1"/>
    <property type="molecule type" value="Genomic_DNA"/>
</dbReference>
<dbReference type="GO" id="GO:0030688">
    <property type="term" value="C:preribosome, small subunit precursor"/>
    <property type="evidence" value="ECO:0007669"/>
    <property type="project" value="TreeGrafter"/>
</dbReference>
<gene>
    <name evidence="9" type="ORF">BGW38_008069</name>
</gene>
<dbReference type="AlphaFoldDB" id="A0A9P6FYT0"/>
<dbReference type="PANTHER" id="PTHR33911">
    <property type="entry name" value="RRNA-PROCESSING PROTEIN EFG1"/>
    <property type="match status" value="1"/>
</dbReference>
<comment type="subcellular location">
    <subcellularLocation>
        <location evidence="1">Nucleus</location>
        <location evidence="1">Nucleolus</location>
    </subcellularLocation>
</comment>
<comment type="caution">
    <text evidence="9">The sequence shown here is derived from an EMBL/GenBank/DDBJ whole genome shotgun (WGS) entry which is preliminary data.</text>
</comment>
<keyword evidence="5" id="KW-0698">rRNA processing</keyword>
<proteinExistence type="inferred from homology"/>
<evidence type="ECO:0000256" key="3">
    <source>
        <dbReference type="ARBA" id="ARBA00018689"/>
    </source>
</evidence>
<dbReference type="Proteomes" id="UP000780801">
    <property type="component" value="Unassembled WGS sequence"/>
</dbReference>
<evidence type="ECO:0000256" key="8">
    <source>
        <dbReference type="SAM" id="MobiDB-lite"/>
    </source>
</evidence>
<name>A0A9P6FYT0_9FUNG</name>
<feature type="region of interest" description="Disordered" evidence="8">
    <location>
        <begin position="68"/>
        <end position="102"/>
    </location>
</feature>
<dbReference type="PANTHER" id="PTHR33911:SF1">
    <property type="entry name" value="RRNA-PROCESSING PROTEIN EFG1"/>
    <property type="match status" value="1"/>
</dbReference>